<dbReference type="GO" id="GO:0034605">
    <property type="term" value="P:cellular response to heat"/>
    <property type="evidence" value="ECO:0000318"/>
    <property type="project" value="GO_Central"/>
</dbReference>
<dbReference type="InterPro" id="IPR008978">
    <property type="entry name" value="HSP20-like_chaperone"/>
</dbReference>
<name>A0A9R1VWD6_LACSA</name>
<dbReference type="CDD" id="cd06464">
    <property type="entry name" value="ACD_sHsps-like"/>
    <property type="match status" value="1"/>
</dbReference>
<dbReference type="Pfam" id="PF00011">
    <property type="entry name" value="HSP20"/>
    <property type="match status" value="1"/>
</dbReference>
<dbReference type="Gene3D" id="2.60.40.790">
    <property type="match status" value="1"/>
</dbReference>
<dbReference type="EMBL" id="NBSK02000004">
    <property type="protein sequence ID" value="KAJ0212759.1"/>
    <property type="molecule type" value="Genomic_DNA"/>
</dbReference>
<dbReference type="AlphaFoldDB" id="A0A9R1VWD6"/>
<feature type="domain" description="SHSP" evidence="4">
    <location>
        <begin position="142"/>
        <end position="250"/>
    </location>
</feature>
<keyword evidence="6" id="KW-1185">Reference proteome</keyword>
<sequence length="250" mass="28085">METETAIRRVEMIAAHFSAADNISSTGVATHVFPLNCSSGLTSINRRLDNRMNFARQDSRSQANYMRQASKQQGNSELVPPMFSQPSSINSNVPKVREIQYVDEDYMLPSSQPPKFARTTVESDLPMKFIPYNSTHATKSLGVERKQSPRMDVAESGGKYVLVIELPGVGIDDIRVEVNNTTLTVQTTKRKTIACSSDRKKSAFHKREILEGPFEIMWPLPFDVNPDSVSAEFLNGLLRITIHKLRVPVW</sequence>
<evidence type="ECO:0000256" key="3">
    <source>
        <dbReference type="RuleBase" id="RU003616"/>
    </source>
</evidence>
<dbReference type="OrthoDB" id="1431247at2759"/>
<reference evidence="5 6" key="1">
    <citation type="journal article" date="2017" name="Nat. Commun.">
        <title>Genome assembly with in vitro proximity ligation data and whole-genome triplication in lettuce.</title>
        <authorList>
            <person name="Reyes-Chin-Wo S."/>
            <person name="Wang Z."/>
            <person name="Yang X."/>
            <person name="Kozik A."/>
            <person name="Arikit S."/>
            <person name="Song C."/>
            <person name="Xia L."/>
            <person name="Froenicke L."/>
            <person name="Lavelle D.O."/>
            <person name="Truco M.J."/>
            <person name="Xia R."/>
            <person name="Zhu S."/>
            <person name="Xu C."/>
            <person name="Xu H."/>
            <person name="Xu X."/>
            <person name="Cox K."/>
            <person name="Korf I."/>
            <person name="Meyers B.C."/>
            <person name="Michelmore R.W."/>
        </authorList>
    </citation>
    <scope>NUCLEOTIDE SEQUENCE [LARGE SCALE GENOMIC DNA]</scope>
    <source>
        <strain evidence="6">cv. Salinas</strain>
        <tissue evidence="5">Seedlings</tissue>
    </source>
</reference>
<proteinExistence type="inferred from homology"/>
<dbReference type="Gramene" id="rna-gnl|WGS:NBSK|LSAT_4X26780_mrna">
    <property type="protein sequence ID" value="cds-PLY83749.1"/>
    <property type="gene ID" value="gene-LSAT_4X26780"/>
</dbReference>
<dbReference type="InterPro" id="IPR044587">
    <property type="entry name" value="HSP21-like"/>
</dbReference>
<dbReference type="SUPFAM" id="SSF49764">
    <property type="entry name" value="HSP20-like chaperones"/>
    <property type="match status" value="1"/>
</dbReference>
<comment type="similarity">
    <text evidence="2 3">Belongs to the small heat shock protein (HSP20) family.</text>
</comment>
<evidence type="ECO:0000256" key="1">
    <source>
        <dbReference type="ARBA" id="ARBA00023016"/>
    </source>
</evidence>
<dbReference type="PANTHER" id="PTHR46733">
    <property type="entry name" value="26.5 KDA HEAT SHOCK PROTEIN, MITOCHONDRIAL"/>
    <property type="match status" value="1"/>
</dbReference>
<dbReference type="InterPro" id="IPR002068">
    <property type="entry name" value="A-crystallin/Hsp20_dom"/>
</dbReference>
<dbReference type="PANTHER" id="PTHR46733:SF4">
    <property type="entry name" value="HEAT SHOCK PROTEIN 21, CHLOROPLASTIC"/>
    <property type="match status" value="1"/>
</dbReference>
<protein>
    <recommendedName>
        <fullName evidence="4">SHSP domain-containing protein</fullName>
    </recommendedName>
</protein>
<gene>
    <name evidence="5" type="ORF">LSAT_V11C400167190</name>
</gene>
<dbReference type="PROSITE" id="PS01031">
    <property type="entry name" value="SHSP"/>
    <property type="match status" value="1"/>
</dbReference>
<accession>A0A9R1VWD6</accession>
<organism evidence="5 6">
    <name type="scientific">Lactuca sativa</name>
    <name type="common">Garden lettuce</name>
    <dbReference type="NCBI Taxonomy" id="4236"/>
    <lineage>
        <taxon>Eukaryota</taxon>
        <taxon>Viridiplantae</taxon>
        <taxon>Streptophyta</taxon>
        <taxon>Embryophyta</taxon>
        <taxon>Tracheophyta</taxon>
        <taxon>Spermatophyta</taxon>
        <taxon>Magnoliopsida</taxon>
        <taxon>eudicotyledons</taxon>
        <taxon>Gunneridae</taxon>
        <taxon>Pentapetalae</taxon>
        <taxon>asterids</taxon>
        <taxon>campanulids</taxon>
        <taxon>Asterales</taxon>
        <taxon>Asteraceae</taxon>
        <taxon>Cichorioideae</taxon>
        <taxon>Cichorieae</taxon>
        <taxon>Lactucinae</taxon>
        <taxon>Lactuca</taxon>
    </lineage>
</organism>
<evidence type="ECO:0000259" key="4">
    <source>
        <dbReference type="PROSITE" id="PS01031"/>
    </source>
</evidence>
<evidence type="ECO:0000313" key="5">
    <source>
        <dbReference type="EMBL" id="KAJ0212759.1"/>
    </source>
</evidence>
<keyword evidence="1" id="KW-0346">Stress response</keyword>
<dbReference type="Proteomes" id="UP000235145">
    <property type="component" value="Unassembled WGS sequence"/>
</dbReference>
<evidence type="ECO:0000256" key="2">
    <source>
        <dbReference type="PROSITE-ProRule" id="PRU00285"/>
    </source>
</evidence>
<evidence type="ECO:0000313" key="6">
    <source>
        <dbReference type="Proteomes" id="UP000235145"/>
    </source>
</evidence>
<comment type="caution">
    <text evidence="5">The sequence shown here is derived from an EMBL/GenBank/DDBJ whole genome shotgun (WGS) entry which is preliminary data.</text>
</comment>